<dbReference type="SUPFAM" id="SSF53649">
    <property type="entry name" value="Alkaline phosphatase-like"/>
    <property type="match status" value="1"/>
</dbReference>
<protein>
    <submittedName>
        <fullName evidence="2">Alkaline phosphatase family protein</fullName>
    </submittedName>
</protein>
<name>A0ABW6PPS5_9NOCA</name>
<dbReference type="Gene3D" id="3.40.720.10">
    <property type="entry name" value="Alkaline Phosphatase, subunit A"/>
    <property type="match status" value="1"/>
</dbReference>
<proteinExistence type="predicted"/>
<dbReference type="RefSeq" id="WP_387700895.1">
    <property type="nucleotide sequence ID" value="NZ_JBIAMX010000008.1"/>
</dbReference>
<feature type="region of interest" description="Disordered" evidence="1">
    <location>
        <begin position="1"/>
        <end position="25"/>
    </location>
</feature>
<dbReference type="EMBL" id="JBIAMX010000008">
    <property type="protein sequence ID" value="MFF0544328.1"/>
    <property type="molecule type" value="Genomic_DNA"/>
</dbReference>
<accession>A0ABW6PPS5</accession>
<evidence type="ECO:0000256" key="1">
    <source>
        <dbReference type="SAM" id="MobiDB-lite"/>
    </source>
</evidence>
<keyword evidence="3" id="KW-1185">Reference proteome</keyword>
<gene>
    <name evidence="2" type="ORF">ACFYTF_15970</name>
</gene>
<dbReference type="Proteomes" id="UP001601444">
    <property type="component" value="Unassembled WGS sequence"/>
</dbReference>
<dbReference type="Pfam" id="PF01663">
    <property type="entry name" value="Phosphodiest"/>
    <property type="match status" value="1"/>
</dbReference>
<evidence type="ECO:0000313" key="3">
    <source>
        <dbReference type="Proteomes" id="UP001601444"/>
    </source>
</evidence>
<dbReference type="InterPro" id="IPR017850">
    <property type="entry name" value="Alkaline_phosphatase_core_sf"/>
</dbReference>
<organism evidence="2 3">
    <name type="scientific">Nocardia thailandica</name>
    <dbReference type="NCBI Taxonomy" id="257275"/>
    <lineage>
        <taxon>Bacteria</taxon>
        <taxon>Bacillati</taxon>
        <taxon>Actinomycetota</taxon>
        <taxon>Actinomycetes</taxon>
        <taxon>Mycobacteriales</taxon>
        <taxon>Nocardiaceae</taxon>
        <taxon>Nocardia</taxon>
    </lineage>
</organism>
<evidence type="ECO:0000313" key="2">
    <source>
        <dbReference type="EMBL" id="MFF0544328.1"/>
    </source>
</evidence>
<dbReference type="InterPro" id="IPR002591">
    <property type="entry name" value="Phosphodiest/P_Trfase"/>
</dbReference>
<dbReference type="PANTHER" id="PTHR10151">
    <property type="entry name" value="ECTONUCLEOTIDE PYROPHOSPHATASE/PHOSPHODIESTERASE"/>
    <property type="match status" value="1"/>
</dbReference>
<dbReference type="PANTHER" id="PTHR10151:SF120">
    <property type="entry name" value="BIS(5'-ADENOSYL)-TRIPHOSPHATASE"/>
    <property type="match status" value="1"/>
</dbReference>
<feature type="region of interest" description="Disordered" evidence="1">
    <location>
        <begin position="49"/>
        <end position="72"/>
    </location>
</feature>
<comment type="caution">
    <text evidence="2">The sequence shown here is derived from an EMBL/GenBank/DDBJ whole genome shotgun (WGS) entry which is preliminary data.</text>
</comment>
<sequence>MRAPSYPVHRPTHPRGTGEGRDGLPSPARVLLAMVTALVSLPMVFSGAASHADHPDPHAPAAGDWPVGAPPPAPAAGVDKVVVIGIDGLMIDSADRAHAPRLRALAAQGLLARGTLAGHVTMSGPSWATALTGVWDSRHGVLGNEFDQRPFDRYPSVFTRVEAADPARRTESVATWDKIATVTTAGAHRADIALTTTPVAGDADESATDRATAEEAAAAIAATGPDLLFVHLDQVDLAGHGHGGASRAYRAAVTRADALTGRIAAAVDARAAAHPGERWTILVTADHGHRPAGGHGGQSAAETTNFVLARGPDFAPGSTATGRSIVDITPTVLDLLGVPAPDLDGHSLRGPRVADSR</sequence>
<reference evidence="2 3" key="1">
    <citation type="submission" date="2024-10" db="EMBL/GenBank/DDBJ databases">
        <title>The Natural Products Discovery Center: Release of the First 8490 Sequenced Strains for Exploring Actinobacteria Biosynthetic Diversity.</title>
        <authorList>
            <person name="Kalkreuter E."/>
            <person name="Kautsar S.A."/>
            <person name="Yang D."/>
            <person name="Bader C.D."/>
            <person name="Teijaro C.N."/>
            <person name="Fluegel L."/>
            <person name="Davis C.M."/>
            <person name="Simpson J.R."/>
            <person name="Lauterbach L."/>
            <person name="Steele A.D."/>
            <person name="Gui C."/>
            <person name="Meng S."/>
            <person name="Li G."/>
            <person name="Viehrig K."/>
            <person name="Ye F."/>
            <person name="Su P."/>
            <person name="Kiefer A.F."/>
            <person name="Nichols A."/>
            <person name="Cepeda A.J."/>
            <person name="Yan W."/>
            <person name="Fan B."/>
            <person name="Jiang Y."/>
            <person name="Adhikari A."/>
            <person name="Zheng C.-J."/>
            <person name="Schuster L."/>
            <person name="Cowan T.M."/>
            <person name="Smanski M.J."/>
            <person name="Chevrette M.G."/>
            <person name="De Carvalho L.P.S."/>
            <person name="Shen B."/>
        </authorList>
    </citation>
    <scope>NUCLEOTIDE SEQUENCE [LARGE SCALE GENOMIC DNA]</scope>
    <source>
        <strain evidence="2 3">NPDC004045</strain>
    </source>
</reference>